<keyword evidence="6" id="KW-1185">Reference proteome</keyword>
<dbReference type="GO" id="GO:0005507">
    <property type="term" value="F:copper ion binding"/>
    <property type="evidence" value="ECO:0007669"/>
    <property type="project" value="InterPro"/>
</dbReference>
<dbReference type="OrthoDB" id="262547at2759"/>
<dbReference type="InterPro" id="IPR008972">
    <property type="entry name" value="Cupredoxin"/>
</dbReference>
<dbReference type="Proteomes" id="UP000276215">
    <property type="component" value="Unassembled WGS sequence"/>
</dbReference>
<sequence length="491" mass="54345">MFNFLSFSTAAPAYNFEFQFPLPMMPVKTPIATYTNATTRVAIDFYQVTMQAFTKKLFPNLGDANLIGYNSVAPGPTFRIQKGRETDVRFVNEWAEDTIQPGEYKDYYYPNNQAARTLWYHDHAVGITSLNTYAGLAGMYILEDAAQDETLDLPRGNHDIPLILQSRRYTANSNITDESGELTSVYRDTFSVNGQILPYLDVEPRKYRFRVLNAATSRTFNITLQAGNSQTNKKFHVTGSDGGLMSNPVETESLVSANVTMNHANCFVDTAYAGSAEIMQCRVGATVSLQVGNNPLPATLVNLDLPTDHTTIDQTFAFGRAGGQWTVNGQAFSNAANRILRNVPCGTTEKWRLTGGNGWSHPIISREKTNANLTTSRSRFTPYEAAALKDVAALGNNEAVTPWGGVYMLHCHNTIHEDHDMMAAFNVTALSNFGYPETTMFEDPMEARFRATAYSGSEVGDIQAKLEFFSSLGAYYDVAGIQAALDDYRNN</sequence>
<dbReference type="EMBL" id="ML120485">
    <property type="protein sequence ID" value="RPA91866.1"/>
    <property type="molecule type" value="Genomic_DNA"/>
</dbReference>
<feature type="domain" description="Plastocyanin-like" evidence="4">
    <location>
        <begin position="92"/>
        <end position="145"/>
    </location>
</feature>
<dbReference type="PANTHER" id="PTHR48267:SF1">
    <property type="entry name" value="BILIRUBIN OXIDASE"/>
    <property type="match status" value="1"/>
</dbReference>
<evidence type="ECO:0000313" key="5">
    <source>
        <dbReference type="EMBL" id="RPA91866.1"/>
    </source>
</evidence>
<reference evidence="5 6" key="1">
    <citation type="journal article" date="2018" name="Nat. Ecol. Evol.">
        <title>Pezizomycetes genomes reveal the molecular basis of ectomycorrhizal truffle lifestyle.</title>
        <authorList>
            <person name="Murat C."/>
            <person name="Payen T."/>
            <person name="Noel B."/>
            <person name="Kuo A."/>
            <person name="Morin E."/>
            <person name="Chen J."/>
            <person name="Kohler A."/>
            <person name="Krizsan K."/>
            <person name="Balestrini R."/>
            <person name="Da Silva C."/>
            <person name="Montanini B."/>
            <person name="Hainaut M."/>
            <person name="Levati E."/>
            <person name="Barry K.W."/>
            <person name="Belfiori B."/>
            <person name="Cichocki N."/>
            <person name="Clum A."/>
            <person name="Dockter R.B."/>
            <person name="Fauchery L."/>
            <person name="Guy J."/>
            <person name="Iotti M."/>
            <person name="Le Tacon F."/>
            <person name="Lindquist E.A."/>
            <person name="Lipzen A."/>
            <person name="Malagnac F."/>
            <person name="Mello A."/>
            <person name="Molinier V."/>
            <person name="Miyauchi S."/>
            <person name="Poulain J."/>
            <person name="Riccioni C."/>
            <person name="Rubini A."/>
            <person name="Sitrit Y."/>
            <person name="Splivallo R."/>
            <person name="Traeger S."/>
            <person name="Wang M."/>
            <person name="Zifcakova L."/>
            <person name="Wipf D."/>
            <person name="Zambonelli A."/>
            <person name="Paolocci F."/>
            <person name="Nowrousian M."/>
            <person name="Ottonello S."/>
            <person name="Baldrian P."/>
            <person name="Spatafora J.W."/>
            <person name="Henrissat B."/>
            <person name="Nagy L.G."/>
            <person name="Aury J.M."/>
            <person name="Wincker P."/>
            <person name="Grigoriev I.V."/>
            <person name="Bonfante P."/>
            <person name="Martin F.M."/>
        </authorList>
    </citation>
    <scope>NUCLEOTIDE SEQUENCE [LARGE SCALE GENOMIC DNA]</scope>
    <source>
        <strain evidence="5 6">120613-1</strain>
    </source>
</reference>
<accession>A0A3N4J131</accession>
<name>A0A3N4J131_9PEZI</name>
<dbReference type="Pfam" id="PF07732">
    <property type="entry name" value="Cu-oxidase_3"/>
    <property type="match status" value="1"/>
</dbReference>
<evidence type="ECO:0000259" key="3">
    <source>
        <dbReference type="Pfam" id="PF07731"/>
    </source>
</evidence>
<dbReference type="Pfam" id="PF07731">
    <property type="entry name" value="Cu-oxidase_2"/>
    <property type="match status" value="1"/>
</dbReference>
<dbReference type="PANTHER" id="PTHR48267">
    <property type="entry name" value="CUPREDOXIN SUPERFAMILY PROTEIN"/>
    <property type="match status" value="1"/>
</dbReference>
<dbReference type="Gene3D" id="2.60.40.420">
    <property type="entry name" value="Cupredoxins - blue copper proteins"/>
    <property type="match status" value="4"/>
</dbReference>
<dbReference type="InterPro" id="IPR011707">
    <property type="entry name" value="Cu-oxidase-like_N"/>
</dbReference>
<keyword evidence="2" id="KW-0186">Copper</keyword>
<gene>
    <name evidence="5" type="ORF">L873DRAFT_1831300</name>
</gene>
<dbReference type="SUPFAM" id="SSF49503">
    <property type="entry name" value="Cupredoxins"/>
    <property type="match status" value="3"/>
</dbReference>
<feature type="domain" description="Plastocyanin-like" evidence="3">
    <location>
        <begin position="310"/>
        <end position="428"/>
    </location>
</feature>
<dbReference type="AlphaFoldDB" id="A0A3N4J131"/>
<evidence type="ECO:0000256" key="2">
    <source>
        <dbReference type="ARBA" id="ARBA00023008"/>
    </source>
</evidence>
<dbReference type="InterPro" id="IPR045087">
    <property type="entry name" value="Cu-oxidase_fam"/>
</dbReference>
<protein>
    <submittedName>
        <fullName evidence="5">Cupredoxin</fullName>
    </submittedName>
</protein>
<dbReference type="STRING" id="1336337.A0A3N4J131"/>
<evidence type="ECO:0000256" key="1">
    <source>
        <dbReference type="ARBA" id="ARBA00010609"/>
    </source>
</evidence>
<proteinExistence type="inferred from homology"/>
<dbReference type="InterPro" id="IPR011706">
    <property type="entry name" value="Cu-oxidase_C"/>
</dbReference>
<organism evidence="5 6">
    <name type="scientific">Choiromyces venosus 120613-1</name>
    <dbReference type="NCBI Taxonomy" id="1336337"/>
    <lineage>
        <taxon>Eukaryota</taxon>
        <taxon>Fungi</taxon>
        <taxon>Dikarya</taxon>
        <taxon>Ascomycota</taxon>
        <taxon>Pezizomycotina</taxon>
        <taxon>Pezizomycetes</taxon>
        <taxon>Pezizales</taxon>
        <taxon>Tuberaceae</taxon>
        <taxon>Choiromyces</taxon>
    </lineage>
</organism>
<dbReference type="GO" id="GO:0016491">
    <property type="term" value="F:oxidoreductase activity"/>
    <property type="evidence" value="ECO:0007669"/>
    <property type="project" value="InterPro"/>
</dbReference>
<comment type="similarity">
    <text evidence="1">Belongs to the multicopper oxidase family.</text>
</comment>
<evidence type="ECO:0000259" key="4">
    <source>
        <dbReference type="Pfam" id="PF07732"/>
    </source>
</evidence>
<evidence type="ECO:0000313" key="6">
    <source>
        <dbReference type="Proteomes" id="UP000276215"/>
    </source>
</evidence>